<sequence length="1415" mass="155342">MLSIEKPPRDDDPPPTSCPNSDEISQLKTSSSDERAVDLFNSGLDDNNNNNNKPPLPPKFSIRDYVFNHRSIDIKKNWPFSQEKLQLCLKNGMTQVLPPFQSLEALRNQSREKRCKVNSSSNKENTSNSDGKKLYCKPDAGCDRKLAADCSNINPSCSEGEKEFPSTTTSQSCSDFDSVPINKSPSLETLTAKSKALIHPKSNKAESSNQTAVKKCKLLVKLSNLDTSTKEDTAMNGYMVSEAMASKVCPVCKTFSSSSNTTLNAHIDQCLSGESTTKWAADSKVIKNRIKPRKMRTMVDIYETAPRCTLEELDRRNGTNWASNSFLPVQEKEICADQNKQRPSPLDSDETANESAVYIDANGTKLRILSKFDDPSLDSKNLDDPRLPKKLVKGDKGVKHLLEKKKKKNNQLEKQHKLLKHLPHGKKTRTSDAFRASEIDDSQDRNFSCEKSITEEDNMQPLKALDKVKCSKPEMIRGWVSSKRTGLTKKINDGDDHLQSGAGEDKEMHPENNKSSLCTNVKRSAVVKIRSEKSPSPKSSKRTENSLHEARSEYREHTSPKKRLRFSETESQICHKRKRSLVLQEFPEHTAKYVTEGGPLNRENPSSSFSKRRIETKSDAVRSADHSIFNPKVVSSSQRAPLSKSKRFLFPKKHALSASLASASDSKRFSKKKSAAIKKFRRQYVSETNRKAVVSRPGVDRHFMQNPSDDQDSLEASSPEESIERSRVLKTRSGAEHIISREEVVALKKSGSTPKTRHHDAGGNGGSLMLSGAFACTSDAVESSGKSECACRRDMNIELPSGEVVEGTFMGFSKTLDPRFHGLEDAPDTQCDSQQFVEAFKGSASSAEPILSGEQEMFCTDATENVIGENVCGMAELDSSNGQGNYFGEVDSIPIPGPPGSFLPSPGRMDSEDLHGNSSLSSSRIQSSDDHQELIEHSSESPVSTTSSISNSTLGRSDVKSSEKLSAEPPLLDEMRSDFSAVSTNVVDPVVESLAPVAKASNVGAENPGPDELKANNMIISDKGPFRFKNDQPCCCSRKENASQNGALNYQESALLQRRTMASATMPANGKQTNGDVIRRLDNVRSLNEKSLVTDEAASQSSMGHIPCRVSVDSDAKFPVPGDCESPCPPTPSAVLRLMGKNLMVVNKDENMALQPRSSSQSSNMNGHANSQSVSVPMVSAGNYQNEENHRVQRMASDQGPFLFDLTETKEFMQQPPAEMRWSSGFGNHGIPVRSQMSPFAMLSSSRSTASGFVGSLMHHQVGVGGGFGSGAQLHHQPMNRSTVPMPYHDMEKRAESSRLTAEPRANTTKEIIIIDDTPDNEADVATHCQRKRELLEASVACDSWNGRRPSFYMTQPPYDQLMTYTGVSPIDTSFRVPISAVHHHHPSSLAAAAAAAASSSTAHLKSDLYNSSGF</sequence>
<evidence type="ECO:0000313" key="1">
    <source>
        <dbReference type="EMBL" id="KAI5674613.1"/>
    </source>
</evidence>
<name>A0ACC0BPR8_CATRO</name>
<comment type="caution">
    <text evidence="1">The sequence shown here is derived from an EMBL/GenBank/DDBJ whole genome shotgun (WGS) entry which is preliminary data.</text>
</comment>
<keyword evidence="2" id="KW-1185">Reference proteome</keyword>
<gene>
    <name evidence="1" type="ORF">M9H77_14977</name>
</gene>
<proteinExistence type="predicted"/>
<dbReference type="EMBL" id="CM044703">
    <property type="protein sequence ID" value="KAI5674613.1"/>
    <property type="molecule type" value="Genomic_DNA"/>
</dbReference>
<evidence type="ECO:0000313" key="2">
    <source>
        <dbReference type="Proteomes" id="UP001060085"/>
    </source>
</evidence>
<accession>A0ACC0BPR8</accession>
<reference evidence="2" key="1">
    <citation type="journal article" date="2023" name="Nat. Plants">
        <title>Single-cell RNA sequencing provides a high-resolution roadmap for understanding the multicellular compartmentation of specialized metabolism.</title>
        <authorList>
            <person name="Sun S."/>
            <person name="Shen X."/>
            <person name="Li Y."/>
            <person name="Li Y."/>
            <person name="Wang S."/>
            <person name="Li R."/>
            <person name="Zhang H."/>
            <person name="Shen G."/>
            <person name="Guo B."/>
            <person name="Wei J."/>
            <person name="Xu J."/>
            <person name="St-Pierre B."/>
            <person name="Chen S."/>
            <person name="Sun C."/>
        </authorList>
    </citation>
    <scope>NUCLEOTIDE SEQUENCE [LARGE SCALE GENOMIC DNA]</scope>
</reference>
<organism evidence="1 2">
    <name type="scientific">Catharanthus roseus</name>
    <name type="common">Madagascar periwinkle</name>
    <name type="synonym">Vinca rosea</name>
    <dbReference type="NCBI Taxonomy" id="4058"/>
    <lineage>
        <taxon>Eukaryota</taxon>
        <taxon>Viridiplantae</taxon>
        <taxon>Streptophyta</taxon>
        <taxon>Embryophyta</taxon>
        <taxon>Tracheophyta</taxon>
        <taxon>Spermatophyta</taxon>
        <taxon>Magnoliopsida</taxon>
        <taxon>eudicotyledons</taxon>
        <taxon>Gunneridae</taxon>
        <taxon>Pentapetalae</taxon>
        <taxon>asterids</taxon>
        <taxon>lamiids</taxon>
        <taxon>Gentianales</taxon>
        <taxon>Apocynaceae</taxon>
        <taxon>Rauvolfioideae</taxon>
        <taxon>Vinceae</taxon>
        <taxon>Catharanthinae</taxon>
        <taxon>Catharanthus</taxon>
    </lineage>
</organism>
<dbReference type="Proteomes" id="UP001060085">
    <property type="component" value="Linkage Group LG03"/>
</dbReference>
<protein>
    <submittedName>
        <fullName evidence="1">Uncharacterized protein</fullName>
    </submittedName>
</protein>